<evidence type="ECO:0000256" key="4">
    <source>
        <dbReference type="ARBA" id="ARBA00022801"/>
    </source>
</evidence>
<dbReference type="CDD" id="cd09873">
    <property type="entry name" value="PIN_Pae0151-like"/>
    <property type="match status" value="1"/>
</dbReference>
<keyword evidence="2 6" id="KW-0540">Nuclease</keyword>
<dbReference type="EC" id="3.1.-.-" evidence="6"/>
<evidence type="ECO:0000256" key="6">
    <source>
        <dbReference type="HAMAP-Rule" id="MF_00265"/>
    </source>
</evidence>
<evidence type="ECO:0000256" key="2">
    <source>
        <dbReference type="ARBA" id="ARBA00022722"/>
    </source>
</evidence>
<keyword evidence="5 6" id="KW-0460">Magnesium</keyword>
<feature type="domain" description="PIN" evidence="7">
    <location>
        <begin position="6"/>
        <end position="125"/>
    </location>
</feature>
<comment type="function">
    <text evidence="6">Toxic component of a toxin-antitoxin (TA) system. An RNase.</text>
</comment>
<evidence type="ECO:0000256" key="3">
    <source>
        <dbReference type="ARBA" id="ARBA00022723"/>
    </source>
</evidence>
<gene>
    <name evidence="8" type="primary">vapc1</name>
    <name evidence="6" type="synonym">vapC</name>
    <name evidence="8" type="ORF">GCM10011610_41880</name>
</gene>
<accession>A0ABQ2KMD4</accession>
<dbReference type="PANTHER" id="PTHR35901">
    <property type="entry name" value="RIBONUCLEASE VAPC3"/>
    <property type="match status" value="1"/>
</dbReference>
<keyword evidence="4 6" id="KW-0378">Hydrolase</keyword>
<keyword evidence="6" id="KW-0800">Toxin</keyword>
<comment type="similarity">
    <text evidence="6">Belongs to the PINc/VapC protein family.</text>
</comment>
<feature type="binding site" evidence="6">
    <location>
        <position position="9"/>
    </location>
    <ligand>
        <name>Mg(2+)</name>
        <dbReference type="ChEBI" id="CHEBI:18420"/>
    </ligand>
</feature>
<keyword evidence="9" id="KW-1185">Reference proteome</keyword>
<evidence type="ECO:0000256" key="1">
    <source>
        <dbReference type="ARBA" id="ARBA00022649"/>
    </source>
</evidence>
<dbReference type="InterPro" id="IPR002716">
    <property type="entry name" value="PIN_dom"/>
</dbReference>
<comment type="caution">
    <text evidence="8">The sequence shown here is derived from an EMBL/GenBank/DDBJ whole genome shotgun (WGS) entry which is preliminary data.</text>
</comment>
<evidence type="ECO:0000313" key="8">
    <source>
        <dbReference type="EMBL" id="GGN86512.1"/>
    </source>
</evidence>
<name>A0ABQ2KMD4_9NOCA</name>
<protein>
    <recommendedName>
        <fullName evidence="6">Ribonuclease VapC</fullName>
        <shortName evidence="6">RNase VapC</shortName>
        <ecNumber evidence="6">3.1.-.-</ecNumber>
    </recommendedName>
    <alternativeName>
        <fullName evidence="6">Toxin VapC</fullName>
    </alternativeName>
</protein>
<dbReference type="InterPro" id="IPR051619">
    <property type="entry name" value="TypeII_TA_RNase_PINc/VapC"/>
</dbReference>
<dbReference type="InterPro" id="IPR029060">
    <property type="entry name" value="PIN-like_dom_sf"/>
</dbReference>
<keyword evidence="3 6" id="KW-0479">Metal-binding</keyword>
<organism evidence="8 9">
    <name type="scientific">Nocardia rhizosphaerihabitans</name>
    <dbReference type="NCBI Taxonomy" id="1691570"/>
    <lineage>
        <taxon>Bacteria</taxon>
        <taxon>Bacillati</taxon>
        <taxon>Actinomycetota</taxon>
        <taxon>Actinomycetes</taxon>
        <taxon>Mycobacteriales</taxon>
        <taxon>Nocardiaceae</taxon>
        <taxon>Nocardia</taxon>
    </lineage>
</organism>
<dbReference type="EMBL" id="BMNE01000004">
    <property type="protein sequence ID" value="GGN86512.1"/>
    <property type="molecule type" value="Genomic_DNA"/>
</dbReference>
<keyword evidence="1 6" id="KW-1277">Toxin-antitoxin system</keyword>
<dbReference type="Pfam" id="PF01850">
    <property type="entry name" value="PIN"/>
    <property type="match status" value="1"/>
</dbReference>
<dbReference type="SUPFAM" id="SSF88723">
    <property type="entry name" value="PIN domain-like"/>
    <property type="match status" value="1"/>
</dbReference>
<dbReference type="PANTHER" id="PTHR35901:SF1">
    <property type="entry name" value="EXONUCLEASE VAPC9"/>
    <property type="match status" value="1"/>
</dbReference>
<evidence type="ECO:0000256" key="5">
    <source>
        <dbReference type="ARBA" id="ARBA00022842"/>
    </source>
</evidence>
<dbReference type="RefSeq" id="WP_189030753.1">
    <property type="nucleotide sequence ID" value="NZ_BMNE01000004.1"/>
</dbReference>
<dbReference type="InterPro" id="IPR044153">
    <property type="entry name" value="PIN_Pae0151-like"/>
</dbReference>
<evidence type="ECO:0000259" key="7">
    <source>
        <dbReference type="Pfam" id="PF01850"/>
    </source>
</evidence>
<dbReference type="Proteomes" id="UP000658127">
    <property type="component" value="Unassembled WGS sequence"/>
</dbReference>
<reference evidence="9" key="1">
    <citation type="journal article" date="2019" name="Int. J. Syst. Evol. Microbiol.">
        <title>The Global Catalogue of Microorganisms (GCM) 10K type strain sequencing project: providing services to taxonomists for standard genome sequencing and annotation.</title>
        <authorList>
            <consortium name="The Broad Institute Genomics Platform"/>
            <consortium name="The Broad Institute Genome Sequencing Center for Infectious Disease"/>
            <person name="Wu L."/>
            <person name="Ma J."/>
        </authorList>
    </citation>
    <scope>NUCLEOTIDE SEQUENCE [LARGE SCALE GENOMIC DNA]</scope>
    <source>
        <strain evidence="9">CGMCC 4.7329</strain>
    </source>
</reference>
<dbReference type="HAMAP" id="MF_00265">
    <property type="entry name" value="VapC_Nob1"/>
    <property type="match status" value="1"/>
</dbReference>
<comment type="cofactor">
    <cofactor evidence="6">
        <name>Mg(2+)</name>
        <dbReference type="ChEBI" id="CHEBI:18420"/>
    </cofactor>
</comment>
<dbReference type="Gene3D" id="3.40.50.1010">
    <property type="entry name" value="5'-nuclease"/>
    <property type="match status" value="1"/>
</dbReference>
<dbReference type="InterPro" id="IPR022907">
    <property type="entry name" value="VapC_family"/>
</dbReference>
<feature type="binding site" evidence="6">
    <location>
        <position position="100"/>
    </location>
    <ligand>
        <name>Mg(2+)</name>
        <dbReference type="ChEBI" id="CHEBI:18420"/>
    </ligand>
</feature>
<sequence>MASDEYVLDASAASTALLRKDAVGTAVGRLIETSTCHAPHLIDAEVGNVLRRHERKGLIDPDTATIGLRMLATMVDRRYAHQGWLSEQAWQLRHTITFYDGLYAALAARLDVPLLTSDARLSKAPGLPCRVEVID</sequence>
<proteinExistence type="inferred from homology"/>
<evidence type="ECO:0000313" key="9">
    <source>
        <dbReference type="Proteomes" id="UP000658127"/>
    </source>
</evidence>